<comment type="similarity">
    <text evidence="4">Belongs to the phosphohexose mutase family.</text>
</comment>
<dbReference type="PANTHER" id="PTHR43771:SF2">
    <property type="entry name" value="PHOSPHOMANNOMUTASE_PHOSPHOGLUCOMUTASE"/>
    <property type="match status" value="1"/>
</dbReference>
<feature type="domain" description="Alpha-D-phosphohexomutase alpha/beta/alpha" evidence="14">
    <location>
        <begin position="574"/>
        <end position="678"/>
    </location>
</feature>
<feature type="domain" description="Alpha-D-phosphohexomutase C-terminal" evidence="11">
    <location>
        <begin position="689"/>
        <end position="764"/>
    </location>
</feature>
<keyword evidence="8" id="KW-0460">Magnesium</keyword>
<accession>A0A917CSF9</accession>
<comment type="pathway">
    <text evidence="3">Nucleotide-sugar biosynthesis; GDP-alpha-D-mannose biosynthesis; alpha-D-mannose 1-phosphate from D-fructose 6-phosphate: step 2/2.</text>
</comment>
<dbReference type="InterPro" id="IPR005841">
    <property type="entry name" value="Alpha-D-phosphohexomutase_SF"/>
</dbReference>
<keyword evidence="10" id="KW-0812">Transmembrane</keyword>
<evidence type="ECO:0000256" key="1">
    <source>
        <dbReference type="ARBA" id="ARBA00000586"/>
    </source>
</evidence>
<sequence>MRSKQSPVERLREWIQRNPWPTAMAVLAAFALWFAYRGADVFAQNKAERDILAARDAAVAAVTARSGDLVGRMLAARKQAEPLLAAGDEGPVKLHFREAFKQAEAVELFTPDFSAAYADIAAFGAGKLGLLEAAVNDDSVAMRVIKAGGGPRLALVKSLGSGAQTRLAYVQLPVSELDAALGGPMQGARFLALRQGQYDVLTRGDATLASTAELNAGKVGKTPWRVVASVPLADRGLFGAGGIGEFVLAALLAAAAVACRFAPAFLHRRRHAAAFGQDEAVEGDTTLTLEEMRQKGLLAEKLAAERPVFNIKEAVRPKVPLERSIFRAYDIRGVVGTNLDAGIARLIGEAVGTVLVEKGLAGIHVGYDGRLSSPGLAEGLREGLASTGVAVVDLGCVPTPLVYFAAANSELRSGISLTGSHNPPDYNGFKIVIDGHTLSGDAITALFDRIVDKKIIKAENPGAVTSRDVMPEYVRTIADDIHIERPLKVVVDCGNGVPGAVAPQVLTAIGAQVEEIHCEVDGNFPNHHPDPSDPENLQDLIELVKRSGADLGLAFDGDGDRLGVVTAQGEIIYPDRLLMLFAEDVLSRNPGAAIIYDVKCTGALQGHILRNGGSPLMWKTGHSLIKAKMKESHAELAGEMSGHFFFAERWFGFDDGIYAAARLLEILAAAPDGIQAAFDALPTSVSTPELKIAVEEGRQHALIERFVAEAHFDGARVSLIDGLRADWPDGWGLVRASNTTPVLVLRFEANDQAGLTRIQEAFRERLLALDPALTLPF</sequence>
<reference evidence="15" key="1">
    <citation type="journal article" date="2014" name="Int. J. Syst. Evol. Microbiol.">
        <title>Complete genome sequence of Corynebacterium casei LMG S-19264T (=DSM 44701T), isolated from a smear-ripened cheese.</title>
        <authorList>
            <consortium name="US DOE Joint Genome Institute (JGI-PGF)"/>
            <person name="Walter F."/>
            <person name="Albersmeier A."/>
            <person name="Kalinowski J."/>
            <person name="Ruckert C."/>
        </authorList>
    </citation>
    <scope>NUCLEOTIDE SEQUENCE</scope>
    <source>
        <strain evidence="15">CGMCC 1.12726</strain>
    </source>
</reference>
<dbReference type="InterPro" id="IPR016055">
    <property type="entry name" value="A-D-PHexomutase_a/b/a-I/II/III"/>
</dbReference>
<dbReference type="Pfam" id="PF02878">
    <property type="entry name" value="PGM_PMM_I"/>
    <property type="match status" value="1"/>
</dbReference>
<dbReference type="Pfam" id="PF02879">
    <property type="entry name" value="PGM_PMM_II"/>
    <property type="match status" value="1"/>
</dbReference>
<organism evidence="15 16">
    <name type="scientific">Arenimonas maotaiensis</name>
    <dbReference type="NCBI Taxonomy" id="1446479"/>
    <lineage>
        <taxon>Bacteria</taxon>
        <taxon>Pseudomonadati</taxon>
        <taxon>Pseudomonadota</taxon>
        <taxon>Gammaproteobacteria</taxon>
        <taxon>Lysobacterales</taxon>
        <taxon>Lysobacteraceae</taxon>
        <taxon>Arenimonas</taxon>
    </lineage>
</organism>
<dbReference type="Gene3D" id="3.30.310.50">
    <property type="entry name" value="Alpha-D-phosphohexomutase, C-terminal domain"/>
    <property type="match status" value="1"/>
</dbReference>
<evidence type="ECO:0000259" key="11">
    <source>
        <dbReference type="Pfam" id="PF00408"/>
    </source>
</evidence>
<dbReference type="GO" id="GO:0004615">
    <property type="term" value="F:phosphomannomutase activity"/>
    <property type="evidence" value="ECO:0007669"/>
    <property type="project" value="UniProtKB-EC"/>
</dbReference>
<evidence type="ECO:0000256" key="5">
    <source>
        <dbReference type="ARBA" id="ARBA00012730"/>
    </source>
</evidence>
<evidence type="ECO:0000313" key="15">
    <source>
        <dbReference type="EMBL" id="GGF96158.1"/>
    </source>
</evidence>
<gene>
    <name evidence="15" type="ORF">GCM10010960_17260</name>
</gene>
<evidence type="ECO:0000256" key="9">
    <source>
        <dbReference type="ARBA" id="ARBA00023235"/>
    </source>
</evidence>
<comment type="catalytic activity">
    <reaction evidence="1">
        <text>alpha-D-mannose 1-phosphate = D-mannose 6-phosphate</text>
        <dbReference type="Rhea" id="RHEA:11140"/>
        <dbReference type="ChEBI" id="CHEBI:58409"/>
        <dbReference type="ChEBI" id="CHEBI:58735"/>
        <dbReference type="EC" id="5.4.2.8"/>
    </reaction>
</comment>
<feature type="domain" description="Alpha-D-phosphohexomutase alpha/beta/alpha" evidence="12">
    <location>
        <begin position="324"/>
        <end position="450"/>
    </location>
</feature>
<dbReference type="InterPro" id="IPR005845">
    <property type="entry name" value="A-D-PHexomutase_a/b/a-II"/>
</dbReference>
<dbReference type="CDD" id="cd03089">
    <property type="entry name" value="PMM_PGM"/>
    <property type="match status" value="1"/>
</dbReference>
<dbReference type="GO" id="GO:0005975">
    <property type="term" value="P:carbohydrate metabolic process"/>
    <property type="evidence" value="ECO:0007669"/>
    <property type="project" value="InterPro"/>
</dbReference>
<dbReference type="PROSITE" id="PS00710">
    <property type="entry name" value="PGM_PMM"/>
    <property type="match status" value="1"/>
</dbReference>
<evidence type="ECO:0000313" key="16">
    <source>
        <dbReference type="Proteomes" id="UP000632858"/>
    </source>
</evidence>
<evidence type="ECO:0000259" key="14">
    <source>
        <dbReference type="Pfam" id="PF02880"/>
    </source>
</evidence>
<keyword evidence="7" id="KW-0479">Metal-binding</keyword>
<comment type="caution">
    <text evidence="15">The sequence shown here is derived from an EMBL/GenBank/DDBJ whole genome shotgun (WGS) entry which is preliminary data.</text>
</comment>
<evidence type="ECO:0000256" key="6">
    <source>
        <dbReference type="ARBA" id="ARBA00022553"/>
    </source>
</evidence>
<keyword evidence="9" id="KW-0413">Isomerase</keyword>
<dbReference type="Proteomes" id="UP000632858">
    <property type="component" value="Unassembled WGS sequence"/>
</dbReference>
<evidence type="ECO:0000256" key="3">
    <source>
        <dbReference type="ARBA" id="ARBA00004699"/>
    </source>
</evidence>
<keyword evidence="10" id="KW-1133">Transmembrane helix</keyword>
<proteinExistence type="inferred from homology"/>
<dbReference type="Pfam" id="PF02880">
    <property type="entry name" value="PGM_PMM_III"/>
    <property type="match status" value="1"/>
</dbReference>
<evidence type="ECO:0000256" key="4">
    <source>
        <dbReference type="ARBA" id="ARBA00010231"/>
    </source>
</evidence>
<dbReference type="Pfam" id="PF00408">
    <property type="entry name" value="PGM_PMM_IV"/>
    <property type="match status" value="1"/>
</dbReference>
<evidence type="ECO:0000256" key="2">
    <source>
        <dbReference type="ARBA" id="ARBA00001946"/>
    </source>
</evidence>
<dbReference type="SUPFAM" id="SSF53738">
    <property type="entry name" value="Phosphoglucomutase, first 3 domains"/>
    <property type="match status" value="3"/>
</dbReference>
<keyword evidence="6" id="KW-0597">Phosphoprotein</keyword>
<protein>
    <recommendedName>
        <fullName evidence="5">phosphomannomutase</fullName>
        <ecNumber evidence="5">5.4.2.8</ecNumber>
    </recommendedName>
</protein>
<dbReference type="PRINTS" id="PR00509">
    <property type="entry name" value="PGMPMM"/>
</dbReference>
<feature type="domain" description="Alpha-D-phosphohexomutase alpha/beta/alpha" evidence="13">
    <location>
        <begin position="472"/>
        <end position="569"/>
    </location>
</feature>
<evidence type="ECO:0000256" key="7">
    <source>
        <dbReference type="ARBA" id="ARBA00022723"/>
    </source>
</evidence>
<reference evidence="15" key="2">
    <citation type="submission" date="2020-09" db="EMBL/GenBank/DDBJ databases">
        <authorList>
            <person name="Sun Q."/>
            <person name="Zhou Y."/>
        </authorList>
    </citation>
    <scope>NUCLEOTIDE SEQUENCE</scope>
    <source>
        <strain evidence="15">CGMCC 1.12726</strain>
    </source>
</reference>
<dbReference type="PANTHER" id="PTHR43771">
    <property type="entry name" value="PHOSPHOMANNOMUTASE"/>
    <property type="match status" value="1"/>
</dbReference>
<dbReference type="InterPro" id="IPR016066">
    <property type="entry name" value="A-D-PHexomutase_CS"/>
</dbReference>
<evidence type="ECO:0000256" key="10">
    <source>
        <dbReference type="SAM" id="Phobius"/>
    </source>
</evidence>
<dbReference type="SUPFAM" id="SSF55957">
    <property type="entry name" value="Phosphoglucomutase, C-terminal domain"/>
    <property type="match status" value="1"/>
</dbReference>
<evidence type="ECO:0000256" key="8">
    <source>
        <dbReference type="ARBA" id="ARBA00022842"/>
    </source>
</evidence>
<dbReference type="RefSeq" id="WP_188449983.1">
    <property type="nucleotide sequence ID" value="NZ_BMFO01000003.1"/>
</dbReference>
<dbReference type="AlphaFoldDB" id="A0A917CSF9"/>
<dbReference type="InterPro" id="IPR005844">
    <property type="entry name" value="A-D-PHexomutase_a/b/a-I"/>
</dbReference>
<name>A0A917CSF9_9GAMM</name>
<keyword evidence="16" id="KW-1185">Reference proteome</keyword>
<comment type="cofactor">
    <cofactor evidence="2">
        <name>Mg(2+)</name>
        <dbReference type="ChEBI" id="CHEBI:18420"/>
    </cofactor>
</comment>
<keyword evidence="10" id="KW-0472">Membrane</keyword>
<feature type="transmembrane region" description="Helical" evidence="10">
    <location>
        <begin position="20"/>
        <end position="36"/>
    </location>
</feature>
<evidence type="ECO:0000259" key="13">
    <source>
        <dbReference type="Pfam" id="PF02879"/>
    </source>
</evidence>
<dbReference type="EC" id="5.4.2.8" evidence="5"/>
<dbReference type="GO" id="GO:0000287">
    <property type="term" value="F:magnesium ion binding"/>
    <property type="evidence" value="ECO:0007669"/>
    <property type="project" value="InterPro"/>
</dbReference>
<dbReference type="Gene3D" id="3.40.120.10">
    <property type="entry name" value="Alpha-D-Glucose-1,6-Bisphosphate, subunit A, domain 3"/>
    <property type="match status" value="3"/>
</dbReference>
<dbReference type="InterPro" id="IPR005846">
    <property type="entry name" value="A-D-PHexomutase_a/b/a-III"/>
</dbReference>
<dbReference type="InterPro" id="IPR005843">
    <property type="entry name" value="A-D-PHexomutase_C"/>
</dbReference>
<dbReference type="InterPro" id="IPR036900">
    <property type="entry name" value="A-D-PHexomutase_C_sf"/>
</dbReference>
<dbReference type="EMBL" id="BMFO01000003">
    <property type="protein sequence ID" value="GGF96158.1"/>
    <property type="molecule type" value="Genomic_DNA"/>
</dbReference>
<evidence type="ECO:0000259" key="12">
    <source>
        <dbReference type="Pfam" id="PF02878"/>
    </source>
</evidence>